<accession>J4WN80</accession>
<protein>
    <recommendedName>
        <fullName evidence="3">Prenyltransferase</fullName>
    </recommendedName>
</protein>
<dbReference type="Gene3D" id="1.50.10.10">
    <property type="match status" value="1"/>
</dbReference>
<dbReference type="SUPFAM" id="SSF48208">
    <property type="entry name" value="Six-hairpin glycosidases"/>
    <property type="match status" value="1"/>
</dbReference>
<name>J4WN80_9GAMM</name>
<evidence type="ECO:0008006" key="3">
    <source>
        <dbReference type="Google" id="ProtNLM"/>
    </source>
</evidence>
<dbReference type="Proteomes" id="UP000010305">
    <property type="component" value="Unassembled WGS sequence"/>
</dbReference>
<reference evidence="1 2" key="1">
    <citation type="journal article" date="2012" name="ISME J.">
        <title>Genomic insights to SAR86, an abundant and uncultivated marine bacterial lineage.</title>
        <authorList>
            <person name="Dupont C.L."/>
            <person name="Rusch D.B."/>
            <person name="Yooseph S."/>
            <person name="Lombardo M.J."/>
            <person name="Richter R.A."/>
            <person name="Valas R."/>
            <person name="Novotny M."/>
            <person name="Yee-Greenbaum J."/>
            <person name="Selengut J.D."/>
            <person name="Haft D.H."/>
            <person name="Halpern A.L."/>
            <person name="Lasken R.S."/>
            <person name="Nealson K."/>
            <person name="Friedman R."/>
            <person name="Venter J.C."/>
        </authorList>
    </citation>
    <scope>NUCLEOTIDE SEQUENCE [LARGE SCALE GENOMIC DNA]</scope>
</reference>
<dbReference type="GO" id="GO:0005975">
    <property type="term" value="P:carbohydrate metabolic process"/>
    <property type="evidence" value="ECO:0007669"/>
    <property type="project" value="InterPro"/>
</dbReference>
<dbReference type="AlphaFoldDB" id="J4WN80"/>
<proteinExistence type="predicted"/>
<evidence type="ECO:0000313" key="1">
    <source>
        <dbReference type="EMBL" id="EJP71100.1"/>
    </source>
</evidence>
<sequence>MHLPTQKFSNEISIDKDLFLDIANFIRQNQLVSGAIPSNEDLSHDPWDHIESIMGLNFLEDKNSSEKAFNWLKENQNDDGSWYAKYDDITPIEYHKPTHFAPYIAVAALHYYKIFKDKEKIKELWPTIQSSINFSLNLQNANGTIPWSIDKKGKIENDFLLTGSSSILKSIECGIALSKTLNFQENKNWLTAYNKLSSAIRNPKGLFDITIDRSRFSMDSYYPILSGCLTESEKEVYIEKIFKEFYVEGLGVKCVREEPWITVAETCEFIIALTMSDNISTAKKILIEVLNISDKKNIPFMGWQFEENFFWPNEKPTWTSAALIIAADSIYDFSDGSDIFTRNQL</sequence>
<organism evidence="1 2">
    <name type="scientific">SAR86 cluster bacterium SAR86A</name>
    <dbReference type="NCBI Taxonomy" id="1123866"/>
    <lineage>
        <taxon>Bacteria</taxon>
        <taxon>Pseudomonadati</taxon>
        <taxon>Pseudomonadota</taxon>
        <taxon>Gammaproteobacteria</taxon>
        <taxon>SAR86 cluster</taxon>
    </lineage>
</organism>
<dbReference type="STRING" id="1123866.NT01SARS_0899"/>
<dbReference type="InterPro" id="IPR008928">
    <property type="entry name" value="6-hairpin_glycosidase_sf"/>
</dbReference>
<evidence type="ECO:0000313" key="2">
    <source>
        <dbReference type="Proteomes" id="UP000010305"/>
    </source>
</evidence>
<dbReference type="HOGENOM" id="CLU_764792_0_0_6"/>
<gene>
    <name evidence="1" type="ORF">NT01SARS_0899</name>
</gene>
<dbReference type="InterPro" id="IPR012341">
    <property type="entry name" value="6hp_glycosidase-like_sf"/>
</dbReference>
<dbReference type="EMBL" id="JH611157">
    <property type="protein sequence ID" value="EJP71100.1"/>
    <property type="molecule type" value="Genomic_DNA"/>
</dbReference>